<dbReference type="InterPro" id="IPR025959">
    <property type="entry name" value="Winged_HTH_dom"/>
</dbReference>
<reference evidence="2" key="1">
    <citation type="submission" date="2018-06" db="EMBL/GenBank/DDBJ databases">
        <authorList>
            <person name="Zhirakovskaya E."/>
        </authorList>
    </citation>
    <scope>NUCLEOTIDE SEQUENCE</scope>
</reference>
<protein>
    <recommendedName>
        <fullName evidence="1">Winged helix-turn helix domain-containing protein</fullName>
    </recommendedName>
</protein>
<gene>
    <name evidence="2" type="ORF">MNBD_GAMMA11-2947</name>
</gene>
<dbReference type="AlphaFoldDB" id="A0A3B0XS04"/>
<dbReference type="EMBL" id="UOFG01000067">
    <property type="protein sequence ID" value="VAW59136.1"/>
    <property type="molecule type" value="Genomic_DNA"/>
</dbReference>
<sequence length="94" mass="10500">MTDLLHRTGFVYKKSKVVPGKAGTEAQEKFIKNYAEIKENKRAATTSMMNSLNKNPADKKFRPAPRTWRVPGTGPCPCLCLHPGRPHPGLLQLK</sequence>
<name>A0A3B0XS04_9ZZZZ</name>
<dbReference type="Pfam" id="PF13592">
    <property type="entry name" value="HTH_33"/>
    <property type="match status" value="1"/>
</dbReference>
<organism evidence="2">
    <name type="scientific">hydrothermal vent metagenome</name>
    <dbReference type="NCBI Taxonomy" id="652676"/>
    <lineage>
        <taxon>unclassified sequences</taxon>
        <taxon>metagenomes</taxon>
        <taxon>ecological metagenomes</taxon>
    </lineage>
</organism>
<evidence type="ECO:0000259" key="1">
    <source>
        <dbReference type="Pfam" id="PF13592"/>
    </source>
</evidence>
<feature type="domain" description="Winged helix-turn helix" evidence="1">
    <location>
        <begin position="1"/>
        <end position="34"/>
    </location>
</feature>
<evidence type="ECO:0000313" key="2">
    <source>
        <dbReference type="EMBL" id="VAW59136.1"/>
    </source>
</evidence>
<accession>A0A3B0XS04</accession>
<proteinExistence type="predicted"/>